<keyword evidence="2" id="KW-1185">Reference proteome</keyword>
<comment type="caution">
    <text evidence="1">The sequence shown here is derived from an EMBL/GenBank/DDBJ whole genome shotgun (WGS) entry which is preliminary data.</text>
</comment>
<gene>
    <name evidence="1" type="ORF">CAUJ_LOCUS11409</name>
</gene>
<accession>A0A8S1HQY6</accession>
<evidence type="ECO:0000313" key="2">
    <source>
        <dbReference type="Proteomes" id="UP000835052"/>
    </source>
</evidence>
<proteinExistence type="predicted"/>
<evidence type="ECO:0000313" key="1">
    <source>
        <dbReference type="EMBL" id="CAD6195490.1"/>
    </source>
</evidence>
<organism evidence="1 2">
    <name type="scientific">Caenorhabditis auriculariae</name>
    <dbReference type="NCBI Taxonomy" id="2777116"/>
    <lineage>
        <taxon>Eukaryota</taxon>
        <taxon>Metazoa</taxon>
        <taxon>Ecdysozoa</taxon>
        <taxon>Nematoda</taxon>
        <taxon>Chromadorea</taxon>
        <taxon>Rhabditida</taxon>
        <taxon>Rhabditina</taxon>
        <taxon>Rhabditomorpha</taxon>
        <taxon>Rhabditoidea</taxon>
        <taxon>Rhabditidae</taxon>
        <taxon>Peloderinae</taxon>
        <taxon>Caenorhabditis</taxon>
    </lineage>
</organism>
<dbReference type="EMBL" id="CAJGYM010000056">
    <property type="protein sequence ID" value="CAD6195490.1"/>
    <property type="molecule type" value="Genomic_DNA"/>
</dbReference>
<protein>
    <submittedName>
        <fullName evidence="1">Uncharacterized protein</fullName>
    </submittedName>
</protein>
<name>A0A8S1HQY6_9PELO</name>
<reference evidence="1" key="1">
    <citation type="submission" date="2020-10" db="EMBL/GenBank/DDBJ databases">
        <authorList>
            <person name="Kikuchi T."/>
        </authorList>
    </citation>
    <scope>NUCLEOTIDE SEQUENCE</scope>
    <source>
        <strain evidence="1">NKZ352</strain>
    </source>
</reference>
<sequence length="153" mass="17615">MEAMAGVEAEDTQVDIIQEDITVVVTVAGEDTIILTDRCNYYESYSGYTGYNGGYGTNYYYPSYGYSSYSQPYYGYSYYQQQTSCQNSQLVDYVNGAPRGYDAYGRPNRYPQPYLFYGQPKINSYSQQYYVYNNQLRKSTDMIIAMPLAVYYG</sequence>
<dbReference type="Proteomes" id="UP000835052">
    <property type="component" value="Unassembled WGS sequence"/>
</dbReference>
<dbReference type="AlphaFoldDB" id="A0A8S1HQY6"/>